<gene>
    <name evidence="1" type="ORF">G5C65_15090</name>
</gene>
<proteinExistence type="predicted"/>
<name>A0A6G4WYQ5_9ACTN</name>
<dbReference type="EMBL" id="JAAKZZ010000132">
    <property type="protein sequence ID" value="NGO69654.1"/>
    <property type="molecule type" value="Genomic_DNA"/>
</dbReference>
<protein>
    <submittedName>
        <fullName evidence="1">Uncharacterized protein</fullName>
    </submittedName>
</protein>
<accession>A0A6G4WYQ5</accession>
<dbReference type="RefSeq" id="WP_165299337.1">
    <property type="nucleotide sequence ID" value="NZ_JAAKZZ010000132.1"/>
</dbReference>
<keyword evidence="2" id="KW-1185">Reference proteome</keyword>
<reference evidence="1 2" key="1">
    <citation type="submission" date="2020-02" db="EMBL/GenBank/DDBJ databases">
        <title>Whole-genome analyses of novel actinobacteria.</title>
        <authorList>
            <person name="Sahin N."/>
            <person name="Tatar D."/>
        </authorList>
    </citation>
    <scope>NUCLEOTIDE SEQUENCE [LARGE SCALE GENOMIC DNA]</scope>
    <source>
        <strain evidence="1 2">SB3404</strain>
    </source>
</reference>
<organism evidence="1 2">
    <name type="scientific">Streptomyces boncukensis</name>
    <dbReference type="NCBI Taxonomy" id="2711219"/>
    <lineage>
        <taxon>Bacteria</taxon>
        <taxon>Bacillati</taxon>
        <taxon>Actinomycetota</taxon>
        <taxon>Actinomycetes</taxon>
        <taxon>Kitasatosporales</taxon>
        <taxon>Streptomycetaceae</taxon>
        <taxon>Streptomyces</taxon>
    </lineage>
</organism>
<sequence length="120" mass="13889">MTRHILQEALFRGTKDTRAANYSWLYEGVARHGALEWTLHSEDTKGLIRIVSAFEVPRSENEIPLFELRGYICDREYRYSEFITFSGEIPSKSILQDLVGQLYSAVESLTEDDLRDTPTR</sequence>
<evidence type="ECO:0000313" key="1">
    <source>
        <dbReference type="EMBL" id="NGO69654.1"/>
    </source>
</evidence>
<dbReference type="AlphaFoldDB" id="A0A6G4WYQ5"/>
<evidence type="ECO:0000313" key="2">
    <source>
        <dbReference type="Proteomes" id="UP000477722"/>
    </source>
</evidence>
<dbReference type="Proteomes" id="UP000477722">
    <property type="component" value="Unassembled WGS sequence"/>
</dbReference>
<comment type="caution">
    <text evidence="1">The sequence shown here is derived from an EMBL/GenBank/DDBJ whole genome shotgun (WGS) entry which is preliminary data.</text>
</comment>